<evidence type="ECO:0000313" key="3">
    <source>
        <dbReference type="Proteomes" id="UP000199112"/>
    </source>
</evidence>
<dbReference type="InterPro" id="IPR046720">
    <property type="entry name" value="DUF6612"/>
</dbReference>
<dbReference type="PROSITE" id="PS51257">
    <property type="entry name" value="PROKAR_LIPOPROTEIN"/>
    <property type="match status" value="1"/>
</dbReference>
<organism evidence="2 3">
    <name type="scientific">Natronorubrum sediminis</name>
    <dbReference type="NCBI Taxonomy" id="640943"/>
    <lineage>
        <taxon>Archaea</taxon>
        <taxon>Methanobacteriati</taxon>
        <taxon>Methanobacteriota</taxon>
        <taxon>Stenosarchaea group</taxon>
        <taxon>Halobacteria</taxon>
        <taxon>Halobacteriales</taxon>
        <taxon>Natrialbaceae</taxon>
        <taxon>Natronorubrum</taxon>
    </lineage>
</organism>
<reference evidence="3" key="1">
    <citation type="submission" date="2016-10" db="EMBL/GenBank/DDBJ databases">
        <authorList>
            <person name="Varghese N."/>
            <person name="Submissions S."/>
        </authorList>
    </citation>
    <scope>NUCLEOTIDE SEQUENCE [LARGE SCALE GENOMIC DNA]</scope>
    <source>
        <strain evidence="3">CGMCC 1.8981</strain>
    </source>
</reference>
<dbReference type="EMBL" id="FNWL01000002">
    <property type="protein sequence ID" value="SEH15915.1"/>
    <property type="molecule type" value="Genomic_DNA"/>
</dbReference>
<accession>A0A1H6G1Y9</accession>
<dbReference type="AlphaFoldDB" id="A0A1H6G1Y9"/>
<gene>
    <name evidence="2" type="ORF">SAMN04487967_2308</name>
</gene>
<evidence type="ECO:0000313" key="2">
    <source>
        <dbReference type="EMBL" id="SEH15915.1"/>
    </source>
</evidence>
<name>A0A1H6G1Y9_9EURY</name>
<protein>
    <submittedName>
        <fullName evidence="2">Uncharacterized protein</fullName>
    </submittedName>
</protein>
<keyword evidence="3" id="KW-1185">Reference proteome</keyword>
<dbReference type="OrthoDB" id="374791at2157"/>
<sequence>MSRRKLIVLACVLGVVLLAGCFGPSEGELDGDMSEDEFDAFLEDREAAEQELETHTMSMEMDVSVDDGPSTGMSVDSAINDTATEGWAEYDMAGTTGPGQPSNFEAYFDDVFMYMDSGEDEWERLRLDDLEDDTTEEFWDVNETTATEEHYYYGDVSVEDDGDTVSVTTELEGDEMEAAVEESGEDVSGLQGWGSASFDDVTIEEEVDAETNLPLTVDMEGEISEDDDTATFSMQSEYDDHDEDVDAEIPDDVRDKAEDAGGIHHPMT</sequence>
<feature type="region of interest" description="Disordered" evidence="1">
    <location>
        <begin position="223"/>
        <end position="246"/>
    </location>
</feature>
<feature type="compositionally biased region" description="Acidic residues" evidence="1">
    <location>
        <begin position="237"/>
        <end position="246"/>
    </location>
</feature>
<dbReference type="Gene3D" id="2.50.20.20">
    <property type="match status" value="1"/>
</dbReference>
<dbReference type="RefSeq" id="WP_090507134.1">
    <property type="nucleotide sequence ID" value="NZ_FNWL01000002.1"/>
</dbReference>
<dbReference type="Proteomes" id="UP000199112">
    <property type="component" value="Unassembled WGS sequence"/>
</dbReference>
<dbReference type="Pfam" id="PF20316">
    <property type="entry name" value="DUF6612"/>
    <property type="match status" value="1"/>
</dbReference>
<proteinExistence type="predicted"/>
<evidence type="ECO:0000256" key="1">
    <source>
        <dbReference type="SAM" id="MobiDB-lite"/>
    </source>
</evidence>